<keyword evidence="2" id="KW-0472">Membrane</keyword>
<keyword evidence="2" id="KW-1133">Transmembrane helix</keyword>
<sequence>MTNLIDTWTTHSSGRQVRVLKNTDELFTVSRRRKAPYHLVIKEQEGKYGLWLMEEYAHTRLFLATSEIEARQALTSTADAFGKMDTPSQLRRKLVPAAVLSLTLLAGFIAGHVTRSSPAELLMPTNISTGRLMQQTPTPPVIAQAPAAPSAPESSINEPGRLSEQEMAEARQLLAQRLSTAAANGSYTVSLSTGHPRTLYLFSDPECGNCRIFEPTVQAIAGQYNVVIFPVTMVGKATTAERVAPVLCAPAEKRAGLWRDLFDIGAGMLNPAQNVAPVSCDAGFDALARNDMALDMFQLPGTPTVISDDGRMIPLQVMTSDEAIKAFLDSQP</sequence>
<keyword evidence="2" id="KW-0812">Transmembrane</keyword>
<comment type="caution">
    <text evidence="3">The sequence shown here is derived from an EMBL/GenBank/DDBJ whole genome shotgun (WGS) entry which is preliminary data.</text>
</comment>
<dbReference type="EMBL" id="LXEO01000070">
    <property type="protein sequence ID" value="OAT14662.1"/>
    <property type="molecule type" value="Genomic_DNA"/>
</dbReference>
<feature type="compositionally biased region" description="Low complexity" evidence="1">
    <location>
        <begin position="141"/>
        <end position="159"/>
    </location>
</feature>
<evidence type="ECO:0000313" key="4">
    <source>
        <dbReference type="Proteomes" id="UP000078286"/>
    </source>
</evidence>
<dbReference type="PATRIC" id="fig|1354255.3.peg.4478"/>
<evidence type="ECO:0000313" key="3">
    <source>
        <dbReference type="EMBL" id="OAT14662.1"/>
    </source>
</evidence>
<evidence type="ECO:0000256" key="2">
    <source>
        <dbReference type="SAM" id="Phobius"/>
    </source>
</evidence>
<dbReference type="Proteomes" id="UP000078286">
    <property type="component" value="Unassembled WGS sequence"/>
</dbReference>
<feature type="region of interest" description="Disordered" evidence="1">
    <location>
        <begin position="141"/>
        <end position="168"/>
    </location>
</feature>
<dbReference type="InterPro" id="IPR036249">
    <property type="entry name" value="Thioredoxin-like_sf"/>
</dbReference>
<organism evidence="3 4">
    <name type="scientific">Buttiauxella noackiae ATCC 51607</name>
    <dbReference type="NCBI Taxonomy" id="1354255"/>
    <lineage>
        <taxon>Bacteria</taxon>
        <taxon>Pseudomonadati</taxon>
        <taxon>Pseudomonadota</taxon>
        <taxon>Gammaproteobacteria</taxon>
        <taxon>Enterobacterales</taxon>
        <taxon>Enterobacteriaceae</taxon>
        <taxon>Buttiauxella</taxon>
    </lineage>
</organism>
<dbReference type="AlphaFoldDB" id="A0A1B7HGH2"/>
<dbReference type="Gene3D" id="3.40.30.10">
    <property type="entry name" value="Glutaredoxin"/>
    <property type="match status" value="1"/>
</dbReference>
<protein>
    <submittedName>
        <fullName evidence="3">Uncharacterized protein</fullName>
    </submittedName>
</protein>
<feature type="transmembrane region" description="Helical" evidence="2">
    <location>
        <begin position="94"/>
        <end position="113"/>
    </location>
</feature>
<gene>
    <name evidence="3" type="ORF">M979_4348</name>
</gene>
<dbReference type="SUPFAM" id="SSF52833">
    <property type="entry name" value="Thioredoxin-like"/>
    <property type="match status" value="1"/>
</dbReference>
<dbReference type="RefSeq" id="WP_064556363.1">
    <property type="nucleotide sequence ID" value="NZ_LXEO01000070.1"/>
</dbReference>
<name>A0A1B7HGH2_9ENTR</name>
<evidence type="ECO:0000256" key="1">
    <source>
        <dbReference type="SAM" id="MobiDB-lite"/>
    </source>
</evidence>
<keyword evidence="4" id="KW-1185">Reference proteome</keyword>
<proteinExistence type="predicted"/>
<accession>A0A1B7HGH2</accession>
<reference evidence="3 4" key="1">
    <citation type="submission" date="2016-04" db="EMBL/GenBank/DDBJ databases">
        <title>ATOL: Assembling a taxonomically balanced genome-scale reconstruction of the evolutionary history of the Enterobacteriaceae.</title>
        <authorList>
            <person name="Plunkett G.III."/>
            <person name="Neeno-Eckwall E.C."/>
            <person name="Glasner J.D."/>
            <person name="Perna N.T."/>
        </authorList>
    </citation>
    <scope>NUCLEOTIDE SEQUENCE [LARGE SCALE GENOMIC DNA]</scope>
    <source>
        <strain evidence="3 4">ATCC 51607</strain>
    </source>
</reference>